<protein>
    <submittedName>
        <fullName evidence="1">Uncharacterized protein</fullName>
    </submittedName>
</protein>
<dbReference type="AlphaFoldDB" id="A0A7W7CFL1"/>
<sequence length="311" mass="33113">MSLPGYLDRISVDLADLSAEVCGLTVRGRTVRELRAKLAAALYNEIHTGQTTLSSTETLPDRSLRDHDFEHALAGVVPHDTAPVPAEVLRVTPAGDVVVRLLGVRAGVPAESVPGGVELNPGDWIELDMPSRRPAVSAGFFLVEGSRGGFGSAAGLRRMFFHVTEPDAAPGLWGVVLKALEARGLRYRAKALSVRAAYPRRDAVVVYLPGAEPLVEQEIAAELDGSPGLGASTSGFAERLAPGIARAWEPADPRPEYASMSFGQHRSAALAEALLGHARTPETPLDLLLRNSFRAARINPADPARNLEETA</sequence>
<gene>
    <name evidence="1" type="ORF">HNR67_006438</name>
</gene>
<proteinExistence type="predicted"/>
<comment type="caution">
    <text evidence="1">The sequence shown here is derived from an EMBL/GenBank/DDBJ whole genome shotgun (WGS) entry which is preliminary data.</text>
</comment>
<reference evidence="1 2" key="1">
    <citation type="submission" date="2020-08" db="EMBL/GenBank/DDBJ databases">
        <title>Sequencing the genomes of 1000 actinobacteria strains.</title>
        <authorList>
            <person name="Klenk H.-P."/>
        </authorList>
    </citation>
    <scope>NUCLEOTIDE SEQUENCE [LARGE SCALE GENOMIC DNA]</scope>
    <source>
        <strain evidence="1 2">DSM 44230</strain>
    </source>
</reference>
<accession>A0A7W7CFL1</accession>
<dbReference type="EMBL" id="JACHMH010000001">
    <property type="protein sequence ID" value="MBB4680320.1"/>
    <property type="molecule type" value="Genomic_DNA"/>
</dbReference>
<name>A0A7W7CFL1_9PSEU</name>
<dbReference type="Pfam" id="PF17914">
    <property type="entry name" value="HopA1"/>
    <property type="match status" value="1"/>
</dbReference>
<dbReference type="InterPro" id="IPR040871">
    <property type="entry name" value="HopA1"/>
</dbReference>
<dbReference type="Proteomes" id="UP000533598">
    <property type="component" value="Unassembled WGS sequence"/>
</dbReference>
<dbReference type="RefSeq" id="WP_185006036.1">
    <property type="nucleotide sequence ID" value="NZ_BAAAUI010000009.1"/>
</dbReference>
<evidence type="ECO:0000313" key="2">
    <source>
        <dbReference type="Proteomes" id="UP000533598"/>
    </source>
</evidence>
<keyword evidence="2" id="KW-1185">Reference proteome</keyword>
<organism evidence="1 2">
    <name type="scientific">Crossiella cryophila</name>
    <dbReference type="NCBI Taxonomy" id="43355"/>
    <lineage>
        <taxon>Bacteria</taxon>
        <taxon>Bacillati</taxon>
        <taxon>Actinomycetota</taxon>
        <taxon>Actinomycetes</taxon>
        <taxon>Pseudonocardiales</taxon>
        <taxon>Pseudonocardiaceae</taxon>
        <taxon>Crossiella</taxon>
    </lineage>
</organism>
<evidence type="ECO:0000313" key="1">
    <source>
        <dbReference type="EMBL" id="MBB4680320.1"/>
    </source>
</evidence>